<organism evidence="1 2">
    <name type="scientific">Collybiopsis luxurians FD-317 M1</name>
    <dbReference type="NCBI Taxonomy" id="944289"/>
    <lineage>
        <taxon>Eukaryota</taxon>
        <taxon>Fungi</taxon>
        <taxon>Dikarya</taxon>
        <taxon>Basidiomycota</taxon>
        <taxon>Agaricomycotina</taxon>
        <taxon>Agaricomycetes</taxon>
        <taxon>Agaricomycetidae</taxon>
        <taxon>Agaricales</taxon>
        <taxon>Marasmiineae</taxon>
        <taxon>Omphalotaceae</taxon>
        <taxon>Collybiopsis</taxon>
        <taxon>Collybiopsis luxurians</taxon>
    </lineage>
</organism>
<keyword evidence="2" id="KW-1185">Reference proteome</keyword>
<evidence type="ECO:0000313" key="1">
    <source>
        <dbReference type="EMBL" id="KIK59434.1"/>
    </source>
</evidence>
<dbReference type="HOGENOM" id="CLU_544057_0_0_1"/>
<reference evidence="1 2" key="1">
    <citation type="submission" date="2014-04" db="EMBL/GenBank/DDBJ databases">
        <title>Evolutionary Origins and Diversification of the Mycorrhizal Mutualists.</title>
        <authorList>
            <consortium name="DOE Joint Genome Institute"/>
            <consortium name="Mycorrhizal Genomics Consortium"/>
            <person name="Kohler A."/>
            <person name="Kuo A."/>
            <person name="Nagy L.G."/>
            <person name="Floudas D."/>
            <person name="Copeland A."/>
            <person name="Barry K.W."/>
            <person name="Cichocki N."/>
            <person name="Veneault-Fourrey C."/>
            <person name="LaButti K."/>
            <person name="Lindquist E.A."/>
            <person name="Lipzen A."/>
            <person name="Lundell T."/>
            <person name="Morin E."/>
            <person name="Murat C."/>
            <person name="Riley R."/>
            <person name="Ohm R."/>
            <person name="Sun H."/>
            <person name="Tunlid A."/>
            <person name="Henrissat B."/>
            <person name="Grigoriev I.V."/>
            <person name="Hibbett D.S."/>
            <person name="Martin F."/>
        </authorList>
    </citation>
    <scope>NUCLEOTIDE SEQUENCE [LARGE SCALE GENOMIC DNA]</scope>
    <source>
        <strain evidence="1 2">FD-317 M1</strain>
    </source>
</reference>
<proteinExistence type="predicted"/>
<name>A0A0D0CAF5_9AGAR</name>
<dbReference type="Gene3D" id="3.80.10.10">
    <property type="entry name" value="Ribonuclease Inhibitor"/>
    <property type="match status" value="1"/>
</dbReference>
<sequence>MLGTVRKMYDDPPLESREIRDLDGWSTPERRRKDCDLDLIPNEIYLRILTGVEDKKDLQNIALVCRFFASVALPKLLGDISMDTFYEPSQKIFREIISPKLYSALREGSDPLVISACRYIRSFEWYNCVAPLSPSTIISYLDDMQKMPNLTTLTLERLILSKGALGRIAQLSKLTSLGLHSCHPSDDLTDSDVLELADALQLNSLSFLYPSHPPVTAFDPLFVNSRVTEFHAESPDFIRCLGAQSIVSTLQVLDLSFVHDLGRVYESLCRIPTLIELKLDFISWPKEVPDPAEDDRPEIHLTFPLSALPNLRRLSCSARLVYLLSGPHLLEVVTFHEDFVIDPRRGEPLPTRFLELSSDARLFFDGPNRNLRRLECLPSGMMKGGIGEGWHGKLQDWFPKLKALHFIILVYSPGEYTPLISDDGDDSDPYVLDNIEENEGSFENLLQSFVDGWGPFTTLTELIIDVVGNGDHKEKTVRKTWIEDFASTLNLRSHFPNLTYMSFGNVRSI</sequence>
<evidence type="ECO:0008006" key="3">
    <source>
        <dbReference type="Google" id="ProtNLM"/>
    </source>
</evidence>
<dbReference type="SUPFAM" id="SSF52047">
    <property type="entry name" value="RNI-like"/>
    <property type="match status" value="1"/>
</dbReference>
<dbReference type="EMBL" id="KN834779">
    <property type="protein sequence ID" value="KIK59434.1"/>
    <property type="molecule type" value="Genomic_DNA"/>
</dbReference>
<dbReference type="OrthoDB" id="3256662at2759"/>
<dbReference type="Proteomes" id="UP000053593">
    <property type="component" value="Unassembled WGS sequence"/>
</dbReference>
<dbReference type="AlphaFoldDB" id="A0A0D0CAF5"/>
<dbReference type="InterPro" id="IPR032675">
    <property type="entry name" value="LRR_dom_sf"/>
</dbReference>
<protein>
    <recommendedName>
        <fullName evidence="3">F-box domain-containing protein</fullName>
    </recommendedName>
</protein>
<accession>A0A0D0CAF5</accession>
<evidence type="ECO:0000313" key="2">
    <source>
        <dbReference type="Proteomes" id="UP000053593"/>
    </source>
</evidence>
<gene>
    <name evidence="1" type="ORF">GYMLUDRAFT_97632</name>
</gene>